<keyword evidence="3" id="KW-1185">Reference proteome</keyword>
<dbReference type="EMBL" id="KQ976432">
    <property type="protein sequence ID" value="KYM87477.1"/>
    <property type="molecule type" value="Genomic_DNA"/>
</dbReference>
<sequence>MLFVLKVRKVTKIFKGSYSKVSYGLHTPPYLLSANVFPSEKTTKGSMKLLGGINMAEGEVWVHQCAPDEYFRPSPRELENSAREARRKLKRRSSVTGKTGEEEEDDEAGGKNIMVAGKVGWYTIDGYRVGELVREIIRRARACRWKPHAALFKLNPVRIIIGGQLGPSQLIPRDRICEYEEEKRTRGVGQAEEAGERERD</sequence>
<evidence type="ECO:0000313" key="3">
    <source>
        <dbReference type="Proteomes" id="UP000078540"/>
    </source>
</evidence>
<name>A0A195BPQ7_9HYME</name>
<evidence type="ECO:0000256" key="1">
    <source>
        <dbReference type="SAM" id="MobiDB-lite"/>
    </source>
</evidence>
<accession>A0A195BPQ7</accession>
<gene>
    <name evidence="2" type="ORF">ALC53_03376</name>
</gene>
<proteinExistence type="predicted"/>
<feature type="region of interest" description="Disordered" evidence="1">
    <location>
        <begin position="76"/>
        <end position="108"/>
    </location>
</feature>
<protein>
    <submittedName>
        <fullName evidence="2">Uncharacterized protein</fullName>
    </submittedName>
</protein>
<feature type="region of interest" description="Disordered" evidence="1">
    <location>
        <begin position="181"/>
        <end position="200"/>
    </location>
</feature>
<reference evidence="2 3" key="1">
    <citation type="submission" date="2015-09" db="EMBL/GenBank/DDBJ databases">
        <title>Atta colombica WGS genome.</title>
        <authorList>
            <person name="Nygaard S."/>
            <person name="Hu H."/>
            <person name="Boomsma J."/>
            <person name="Zhang G."/>
        </authorList>
    </citation>
    <scope>NUCLEOTIDE SEQUENCE [LARGE SCALE GENOMIC DNA]</scope>
    <source>
        <strain evidence="2">Treedump-2</strain>
        <tissue evidence="2">Whole body</tissue>
    </source>
</reference>
<dbReference type="AlphaFoldDB" id="A0A195BPQ7"/>
<dbReference type="Proteomes" id="UP000078540">
    <property type="component" value="Unassembled WGS sequence"/>
</dbReference>
<organism evidence="2 3">
    <name type="scientific">Atta colombica</name>
    <dbReference type="NCBI Taxonomy" id="520822"/>
    <lineage>
        <taxon>Eukaryota</taxon>
        <taxon>Metazoa</taxon>
        <taxon>Ecdysozoa</taxon>
        <taxon>Arthropoda</taxon>
        <taxon>Hexapoda</taxon>
        <taxon>Insecta</taxon>
        <taxon>Pterygota</taxon>
        <taxon>Neoptera</taxon>
        <taxon>Endopterygota</taxon>
        <taxon>Hymenoptera</taxon>
        <taxon>Apocrita</taxon>
        <taxon>Aculeata</taxon>
        <taxon>Formicoidea</taxon>
        <taxon>Formicidae</taxon>
        <taxon>Myrmicinae</taxon>
        <taxon>Atta</taxon>
    </lineage>
</organism>
<evidence type="ECO:0000313" key="2">
    <source>
        <dbReference type="EMBL" id="KYM87477.1"/>
    </source>
</evidence>